<dbReference type="Gramene" id="Os10t0394700-01">
    <property type="protein sequence ID" value="Os10t0394700-01"/>
    <property type="gene ID" value="Os10g0394700"/>
</dbReference>
<accession>A0A8J8YIM4</accession>
<reference evidence="2" key="2">
    <citation type="submission" date="2008-12" db="EMBL/GenBank/DDBJ databases">
        <title>Improved gene annotation of the rice (Oryza sativa) genomes.</title>
        <authorList>
            <person name="Wang J."/>
            <person name="Li R."/>
            <person name="Fan W."/>
            <person name="Huang Q."/>
            <person name="Zhang J."/>
            <person name="Zhou Y."/>
            <person name="Hu Y."/>
            <person name="Zi S."/>
            <person name="Li J."/>
            <person name="Ni P."/>
            <person name="Zheng H."/>
            <person name="Zhang Y."/>
            <person name="Zhao M."/>
            <person name="Hao Q."/>
            <person name="McDermott J."/>
            <person name="Samudrala R."/>
            <person name="Kristiansen K."/>
            <person name="Wong G.K.-S."/>
        </authorList>
    </citation>
    <scope>NUCLEOTIDE SEQUENCE</scope>
</reference>
<gene>
    <name evidence="2" type="ORF">OsJ_31409</name>
</gene>
<evidence type="ECO:0000313" key="2">
    <source>
        <dbReference type="EMBL" id="EEE50903.1"/>
    </source>
</evidence>
<sequence length="73" mass="8298">MGNLFFIPKHPPPPPPPSHVHSIHHPLSNAPSFMNGPNGFMMAHTLCTETRLPLDEEQMRELMKTIDKKKSEQ</sequence>
<proteinExistence type="predicted"/>
<feature type="compositionally biased region" description="Pro residues" evidence="1">
    <location>
        <begin position="9"/>
        <end position="18"/>
    </location>
</feature>
<dbReference type="HOGENOM" id="CLU_2709194_0_0_1"/>
<evidence type="ECO:0000256" key="1">
    <source>
        <dbReference type="SAM" id="MobiDB-lite"/>
    </source>
</evidence>
<name>A0A8J8YIM4_ORYSJ</name>
<protein>
    <submittedName>
        <fullName evidence="2">Uncharacterized protein</fullName>
    </submittedName>
</protein>
<dbReference type="AlphaFoldDB" id="A0A8J8YIM4"/>
<dbReference type="EMBL" id="CM000147">
    <property type="protein sequence ID" value="EEE50903.1"/>
    <property type="molecule type" value="Genomic_DNA"/>
</dbReference>
<organism evidence="2">
    <name type="scientific">Oryza sativa subsp. japonica</name>
    <name type="common">Rice</name>
    <dbReference type="NCBI Taxonomy" id="39947"/>
    <lineage>
        <taxon>Eukaryota</taxon>
        <taxon>Viridiplantae</taxon>
        <taxon>Streptophyta</taxon>
        <taxon>Embryophyta</taxon>
        <taxon>Tracheophyta</taxon>
        <taxon>Spermatophyta</taxon>
        <taxon>Magnoliopsida</taxon>
        <taxon>Liliopsida</taxon>
        <taxon>Poales</taxon>
        <taxon>Poaceae</taxon>
        <taxon>BOP clade</taxon>
        <taxon>Oryzoideae</taxon>
        <taxon>Oryzeae</taxon>
        <taxon>Oryzinae</taxon>
        <taxon>Oryza</taxon>
        <taxon>Oryza sativa</taxon>
    </lineage>
</organism>
<dbReference type="Proteomes" id="UP000007752">
    <property type="component" value="Chromosome 10"/>
</dbReference>
<reference evidence="2" key="1">
    <citation type="journal article" date="2005" name="PLoS Biol.">
        <title>The genomes of Oryza sativa: a history of duplications.</title>
        <authorList>
            <person name="Yu J."/>
            <person name="Wang J."/>
            <person name="Lin W."/>
            <person name="Li S."/>
            <person name="Li H."/>
            <person name="Zhou J."/>
            <person name="Ni P."/>
            <person name="Dong W."/>
            <person name="Hu S."/>
            <person name="Zeng C."/>
            <person name="Zhang J."/>
            <person name="Zhang Y."/>
            <person name="Li R."/>
            <person name="Xu Z."/>
            <person name="Li S."/>
            <person name="Li X."/>
            <person name="Zheng H."/>
            <person name="Cong L."/>
            <person name="Lin L."/>
            <person name="Yin J."/>
            <person name="Geng J."/>
            <person name="Li G."/>
            <person name="Shi J."/>
            <person name="Liu J."/>
            <person name="Lv H."/>
            <person name="Li J."/>
            <person name="Wang J."/>
            <person name="Deng Y."/>
            <person name="Ran L."/>
            <person name="Shi X."/>
            <person name="Wang X."/>
            <person name="Wu Q."/>
            <person name="Li C."/>
            <person name="Ren X."/>
            <person name="Wang J."/>
            <person name="Wang X."/>
            <person name="Li D."/>
            <person name="Liu D."/>
            <person name="Zhang X."/>
            <person name="Ji Z."/>
            <person name="Zhao W."/>
            <person name="Sun Y."/>
            <person name="Zhang Z."/>
            <person name="Bao J."/>
            <person name="Han Y."/>
            <person name="Dong L."/>
            <person name="Ji J."/>
            <person name="Chen P."/>
            <person name="Wu S."/>
            <person name="Liu J."/>
            <person name="Xiao Y."/>
            <person name="Bu D."/>
            <person name="Tan J."/>
            <person name="Yang L."/>
            <person name="Ye C."/>
            <person name="Zhang J."/>
            <person name="Xu J."/>
            <person name="Zhou Y."/>
            <person name="Yu Y."/>
            <person name="Zhang B."/>
            <person name="Zhuang S."/>
            <person name="Wei H."/>
            <person name="Liu B."/>
            <person name="Lei M."/>
            <person name="Yu H."/>
            <person name="Li Y."/>
            <person name="Xu H."/>
            <person name="Wei S."/>
            <person name="He X."/>
            <person name="Fang L."/>
            <person name="Zhang Z."/>
            <person name="Zhang Y."/>
            <person name="Huang X."/>
            <person name="Su Z."/>
            <person name="Tong W."/>
            <person name="Li J."/>
            <person name="Tong Z."/>
            <person name="Li S."/>
            <person name="Ye J."/>
            <person name="Wang L."/>
            <person name="Fang L."/>
            <person name="Lei T."/>
            <person name="Chen C."/>
            <person name="Chen H."/>
            <person name="Xu Z."/>
            <person name="Li H."/>
            <person name="Huang H."/>
            <person name="Zhang F."/>
            <person name="Xu H."/>
            <person name="Li N."/>
            <person name="Zhao C."/>
            <person name="Li S."/>
            <person name="Dong L."/>
            <person name="Huang Y."/>
            <person name="Li L."/>
            <person name="Xi Y."/>
            <person name="Qi Q."/>
            <person name="Li W."/>
            <person name="Zhang B."/>
            <person name="Hu W."/>
            <person name="Zhang Y."/>
            <person name="Tian X."/>
            <person name="Jiao Y."/>
            <person name="Liang X."/>
            <person name="Jin J."/>
            <person name="Gao L."/>
            <person name="Zheng W."/>
            <person name="Hao B."/>
            <person name="Liu S."/>
            <person name="Wang W."/>
            <person name="Yuan L."/>
            <person name="Cao M."/>
            <person name="McDermott J."/>
            <person name="Samudrala R."/>
            <person name="Wang J."/>
            <person name="Wong G.K."/>
            <person name="Yang H."/>
        </authorList>
    </citation>
    <scope>NUCLEOTIDE SEQUENCE [LARGE SCALE GENOMIC DNA]</scope>
</reference>
<feature type="region of interest" description="Disordered" evidence="1">
    <location>
        <begin position="1"/>
        <end position="25"/>
    </location>
</feature>